<dbReference type="AlphaFoldDB" id="A0A3P7LPQ8"/>
<dbReference type="Proteomes" id="UP000270094">
    <property type="component" value="Unassembled WGS sequence"/>
</dbReference>
<accession>A0A3P7LPQ8</accession>
<organism evidence="1 2">
    <name type="scientific">Strongylus vulgaris</name>
    <name type="common">Blood worm</name>
    <dbReference type="NCBI Taxonomy" id="40348"/>
    <lineage>
        <taxon>Eukaryota</taxon>
        <taxon>Metazoa</taxon>
        <taxon>Ecdysozoa</taxon>
        <taxon>Nematoda</taxon>
        <taxon>Chromadorea</taxon>
        <taxon>Rhabditida</taxon>
        <taxon>Rhabditina</taxon>
        <taxon>Rhabditomorpha</taxon>
        <taxon>Strongyloidea</taxon>
        <taxon>Strongylidae</taxon>
        <taxon>Strongylus</taxon>
    </lineage>
</organism>
<proteinExistence type="predicted"/>
<keyword evidence="2" id="KW-1185">Reference proteome</keyword>
<reference evidence="1 2" key="1">
    <citation type="submission" date="2018-11" db="EMBL/GenBank/DDBJ databases">
        <authorList>
            <consortium name="Pathogen Informatics"/>
        </authorList>
    </citation>
    <scope>NUCLEOTIDE SEQUENCE [LARGE SCALE GENOMIC DNA]</scope>
</reference>
<dbReference type="EMBL" id="UYYB01111458">
    <property type="protein sequence ID" value="VDM81112.1"/>
    <property type="molecule type" value="Genomic_DNA"/>
</dbReference>
<protein>
    <submittedName>
        <fullName evidence="1">Uncharacterized protein</fullName>
    </submittedName>
</protein>
<evidence type="ECO:0000313" key="2">
    <source>
        <dbReference type="Proteomes" id="UP000270094"/>
    </source>
</evidence>
<evidence type="ECO:0000313" key="1">
    <source>
        <dbReference type="EMBL" id="VDM81112.1"/>
    </source>
</evidence>
<dbReference type="OrthoDB" id="10450217at2759"/>
<name>A0A3P7LPQ8_STRVU</name>
<sequence length="76" mass="8977">MRIVPFHQRFTLARPPPNGFRLMRQCPRRRGFRSRWVTIGLAHSAAAVPEFALEHPEKAKIFALRFALYPMRFNIQ</sequence>
<gene>
    <name evidence="1" type="ORF">SVUK_LOCUS16110</name>
</gene>